<protein>
    <submittedName>
        <fullName evidence="4">ABC transporter substrate-binding protein</fullName>
    </submittedName>
</protein>
<name>A0A6B3BVV2_9ACTN</name>
<dbReference type="EMBL" id="JAAGLU010000018">
    <property type="protein sequence ID" value="NEC88513.1"/>
    <property type="molecule type" value="Genomic_DNA"/>
</dbReference>
<proteinExistence type="inferred from homology"/>
<evidence type="ECO:0000256" key="1">
    <source>
        <dbReference type="ARBA" id="ARBA00004418"/>
    </source>
</evidence>
<dbReference type="Gene3D" id="3.40.190.10">
    <property type="entry name" value="Periplasmic binding protein-like II"/>
    <property type="match status" value="2"/>
</dbReference>
<comment type="caution">
    <text evidence="4">The sequence shown here is derived from an EMBL/GenBank/DDBJ whole genome shotgun (WGS) entry which is preliminary data.</text>
</comment>
<dbReference type="Pfam" id="PF13379">
    <property type="entry name" value="NMT1_2"/>
    <property type="match status" value="1"/>
</dbReference>
<comment type="subcellular location">
    <subcellularLocation>
        <location evidence="1">Periplasm</location>
    </subcellularLocation>
</comment>
<dbReference type="AlphaFoldDB" id="A0A6B3BVV2"/>
<dbReference type="PANTHER" id="PTHR30024">
    <property type="entry name" value="ALIPHATIC SULFONATES-BINDING PROTEIN-RELATED"/>
    <property type="match status" value="1"/>
</dbReference>
<sequence length="340" mass="35150">MNRRQLVKGMLATGAVTLAGAGCADSGATKTGKLSIGQVSKSIAFFAMFVATEKGYFEDEGVTFEEPAVLGTGSKVAAALKSGSIELGGGVMTDVLKLSETGDALSLVADMVDTYYIDIITGTKFEGAAVDASLDERIASLKGKKIGITGPGSGTEALVVYLFKKGGMDAKKDAELVNLGSEATAALGALKGGQVDALSFAQPLAQQAEGAGTGTTYISPCRGDVPGLQHVSHGVMFTTQSVMKKKSKEIAAFQGALVRARKDIQGGDSAEIKKLLAAYRSGMPDSALEALLPLLKEEIRATNGFPRSSFDASVAFHKASGLITKGPDYDQLVPANLREA</sequence>
<evidence type="ECO:0000256" key="3">
    <source>
        <dbReference type="ARBA" id="ARBA00022729"/>
    </source>
</evidence>
<dbReference type="PANTHER" id="PTHR30024:SF47">
    <property type="entry name" value="TAURINE-BINDING PERIPLASMIC PROTEIN"/>
    <property type="match status" value="1"/>
</dbReference>
<comment type="similarity">
    <text evidence="2">Belongs to the bacterial solute-binding protein SsuA/TauA family.</text>
</comment>
<accession>A0A6B3BVV2</accession>
<evidence type="ECO:0000256" key="2">
    <source>
        <dbReference type="ARBA" id="ARBA00010742"/>
    </source>
</evidence>
<organism evidence="4">
    <name type="scientific">Streptomyces sp. SID12501</name>
    <dbReference type="NCBI Taxonomy" id="2706042"/>
    <lineage>
        <taxon>Bacteria</taxon>
        <taxon>Bacillati</taxon>
        <taxon>Actinomycetota</taxon>
        <taxon>Actinomycetes</taxon>
        <taxon>Kitasatosporales</taxon>
        <taxon>Streptomycetaceae</taxon>
        <taxon>Streptomyces</taxon>
    </lineage>
</organism>
<dbReference type="GO" id="GO:0042918">
    <property type="term" value="P:alkanesulfonate transmembrane transport"/>
    <property type="evidence" value="ECO:0007669"/>
    <property type="project" value="TreeGrafter"/>
</dbReference>
<dbReference type="PROSITE" id="PS51257">
    <property type="entry name" value="PROKAR_LIPOPROTEIN"/>
    <property type="match status" value="1"/>
</dbReference>
<gene>
    <name evidence="4" type="ORF">G3I71_22460</name>
</gene>
<dbReference type="SUPFAM" id="SSF53850">
    <property type="entry name" value="Periplasmic binding protein-like II"/>
    <property type="match status" value="1"/>
</dbReference>
<keyword evidence="3" id="KW-0732">Signal</keyword>
<reference evidence="4" key="1">
    <citation type="submission" date="2020-01" db="EMBL/GenBank/DDBJ databases">
        <title>Insect and environment-associated Actinomycetes.</title>
        <authorList>
            <person name="Currrie C."/>
            <person name="Chevrette M."/>
            <person name="Carlson C."/>
            <person name="Stubbendieck R."/>
            <person name="Wendt-Pienkowski E."/>
        </authorList>
    </citation>
    <scope>NUCLEOTIDE SEQUENCE</scope>
    <source>
        <strain evidence="4">SID12501</strain>
    </source>
</reference>
<dbReference type="RefSeq" id="WP_164316627.1">
    <property type="nucleotide sequence ID" value="NZ_JAAGLU010000018.1"/>
</dbReference>
<evidence type="ECO:0000313" key="4">
    <source>
        <dbReference type="EMBL" id="NEC88513.1"/>
    </source>
</evidence>
<dbReference type="GO" id="GO:0042597">
    <property type="term" value="C:periplasmic space"/>
    <property type="evidence" value="ECO:0007669"/>
    <property type="project" value="UniProtKB-SubCell"/>
</dbReference>